<gene>
    <name evidence="2" type="ORF">mMyoMyo1_012045</name>
</gene>
<reference evidence="2 3" key="1">
    <citation type="journal article" date="2020" name="Nature">
        <title>Six reference-quality genomes reveal evolution of bat adaptations.</title>
        <authorList>
            <person name="Jebb D."/>
            <person name="Huang Z."/>
            <person name="Pippel M."/>
            <person name="Hughes G.M."/>
            <person name="Lavrichenko K."/>
            <person name="Devanna P."/>
            <person name="Winkler S."/>
            <person name="Jermiin L.S."/>
            <person name="Skirmuntt E.C."/>
            <person name="Katzourakis A."/>
            <person name="Burkitt-Gray L."/>
            <person name="Ray D.A."/>
            <person name="Sullivan K.A.M."/>
            <person name="Roscito J.G."/>
            <person name="Kirilenko B.M."/>
            <person name="Davalos L.M."/>
            <person name="Corthals A.P."/>
            <person name="Power M.L."/>
            <person name="Jones G."/>
            <person name="Ransome R.D."/>
            <person name="Dechmann D.K.N."/>
            <person name="Locatelli A.G."/>
            <person name="Puechmaille S.J."/>
            <person name="Fedrigo O."/>
            <person name="Jarvis E.D."/>
            <person name="Hiller M."/>
            <person name="Vernes S.C."/>
            <person name="Myers E.W."/>
            <person name="Teeling E.C."/>
        </authorList>
    </citation>
    <scope>NUCLEOTIDE SEQUENCE [LARGE SCALE GENOMIC DNA]</scope>
    <source>
        <strain evidence="2">MMyoMyo1</strain>
        <tissue evidence="2">Flight muscle</tissue>
    </source>
</reference>
<dbReference type="EMBL" id="JABWUV010000008">
    <property type="protein sequence ID" value="KAF6336826.1"/>
    <property type="molecule type" value="Genomic_DNA"/>
</dbReference>
<proteinExistence type="predicted"/>
<name>A0A7J7WHN2_MYOMY</name>
<keyword evidence="3" id="KW-1185">Reference proteome</keyword>
<comment type="caution">
    <text evidence="2">The sequence shown here is derived from an EMBL/GenBank/DDBJ whole genome shotgun (WGS) entry which is preliminary data.</text>
</comment>
<keyword evidence="1" id="KW-1133">Transmembrane helix</keyword>
<dbReference type="AlphaFoldDB" id="A0A7J7WHN2"/>
<sequence length="206" mass="21975">MCLCVLFMNSYILRKKTTCTGSVWSQTCGLSFYVAFMALCGALLHRDTPFPLPPASATSLLDPLKVLPISHLLSSAAPCRALICVAFAMEQETPSSQVTTGLQVCRAHLSSLQLCPGCWGPHLVRIPEAAVWEAQAGLHVSDFALHRITPGALKTIAVQATASRLGQKVGAGISSKDPRLLPCVAMSGHHLLVFPPYSGQHFPLSA</sequence>
<organism evidence="2 3">
    <name type="scientific">Myotis myotis</name>
    <name type="common">Greater mouse-eared bat</name>
    <name type="synonym">Vespertilio myotis</name>
    <dbReference type="NCBI Taxonomy" id="51298"/>
    <lineage>
        <taxon>Eukaryota</taxon>
        <taxon>Metazoa</taxon>
        <taxon>Chordata</taxon>
        <taxon>Craniata</taxon>
        <taxon>Vertebrata</taxon>
        <taxon>Euteleostomi</taxon>
        <taxon>Mammalia</taxon>
        <taxon>Eutheria</taxon>
        <taxon>Laurasiatheria</taxon>
        <taxon>Chiroptera</taxon>
        <taxon>Yangochiroptera</taxon>
        <taxon>Vespertilionidae</taxon>
        <taxon>Myotis</taxon>
    </lineage>
</organism>
<evidence type="ECO:0000256" key="1">
    <source>
        <dbReference type="SAM" id="Phobius"/>
    </source>
</evidence>
<feature type="transmembrane region" description="Helical" evidence="1">
    <location>
        <begin position="23"/>
        <end position="44"/>
    </location>
</feature>
<keyword evidence="1" id="KW-0812">Transmembrane</keyword>
<evidence type="ECO:0000313" key="3">
    <source>
        <dbReference type="Proteomes" id="UP000527355"/>
    </source>
</evidence>
<evidence type="ECO:0000313" key="2">
    <source>
        <dbReference type="EMBL" id="KAF6336826.1"/>
    </source>
</evidence>
<accession>A0A7J7WHN2</accession>
<protein>
    <submittedName>
        <fullName evidence="2">Uncharacterized protein</fullName>
    </submittedName>
</protein>
<keyword evidence="1" id="KW-0472">Membrane</keyword>
<dbReference type="Proteomes" id="UP000527355">
    <property type="component" value="Unassembled WGS sequence"/>
</dbReference>